<reference evidence="5 6" key="1">
    <citation type="submission" date="2021-04" db="EMBL/GenBank/DDBJ databases">
        <authorList>
            <person name="Bliznina A."/>
        </authorList>
    </citation>
    <scope>NUCLEOTIDE SEQUENCE [LARGE SCALE GENOMIC DNA]</scope>
</reference>
<proteinExistence type="predicted"/>
<dbReference type="InterPro" id="IPR036397">
    <property type="entry name" value="RNaseH_sf"/>
</dbReference>
<dbReference type="InterPro" id="IPR013520">
    <property type="entry name" value="Ribonucl_H"/>
</dbReference>
<keyword evidence="6" id="KW-1185">Reference proteome</keyword>
<evidence type="ECO:0000256" key="2">
    <source>
        <dbReference type="ARBA" id="ARBA00022801"/>
    </source>
</evidence>
<dbReference type="SMART" id="SM00451">
    <property type="entry name" value="ZnF_U1"/>
    <property type="match status" value="1"/>
</dbReference>
<accession>A0ABN7T0M4</accession>
<organism evidence="5 6">
    <name type="scientific">Oikopleura dioica</name>
    <name type="common">Tunicate</name>
    <dbReference type="NCBI Taxonomy" id="34765"/>
    <lineage>
        <taxon>Eukaryota</taxon>
        <taxon>Metazoa</taxon>
        <taxon>Chordata</taxon>
        <taxon>Tunicata</taxon>
        <taxon>Appendicularia</taxon>
        <taxon>Copelata</taxon>
        <taxon>Oikopleuridae</taxon>
        <taxon>Oikopleura</taxon>
    </lineage>
</organism>
<dbReference type="PANTHER" id="PTHR12801">
    <property type="entry name" value="RNA EXONUCLEASE REXO1 / RECO3 FAMILY MEMBER-RELATED"/>
    <property type="match status" value="1"/>
</dbReference>
<evidence type="ECO:0000313" key="5">
    <source>
        <dbReference type="EMBL" id="CAG5109770.1"/>
    </source>
</evidence>
<evidence type="ECO:0000259" key="3">
    <source>
        <dbReference type="SMART" id="SM00451"/>
    </source>
</evidence>
<name>A0ABN7T0M4_OIKDI</name>
<protein>
    <submittedName>
        <fullName evidence="5">Oidioi.mRNA.OKI2018_I69.chr2.g4262.t1.cds</fullName>
    </submittedName>
</protein>
<dbReference type="InterPro" id="IPR036236">
    <property type="entry name" value="Znf_C2H2_sf"/>
</dbReference>
<dbReference type="Gene3D" id="3.30.420.10">
    <property type="entry name" value="Ribonuclease H-like superfamily/Ribonuclease H"/>
    <property type="match status" value="1"/>
</dbReference>
<dbReference type="SMART" id="SM00479">
    <property type="entry name" value="EXOIII"/>
    <property type="match status" value="1"/>
</dbReference>
<dbReference type="InterPro" id="IPR003604">
    <property type="entry name" value="Matrin/U1-like-C_Znf_C2H2"/>
</dbReference>
<evidence type="ECO:0000313" key="6">
    <source>
        <dbReference type="Proteomes" id="UP001158576"/>
    </source>
</evidence>
<dbReference type="InterPro" id="IPR047021">
    <property type="entry name" value="REXO1/3/4-like"/>
</dbReference>
<sequence>MKFLKNISEDQKDKILALDCEMCGNTRPREERHLEKRYVLKATLIDGHGNIIFDELCIPEKTDEDMKTDIHGITKQDLQGKQSYLDLIEKVKVLVKDKIVVGHSLDADLKGLGYNKTEKKRIPFEHPFKLQRDTAERFQWTTGKKRPSLKELAKNHIGVTIQEGIHDSKEDAFAALLIYAKYYDSWEISLKKKFSMPFHCELCNVFCKSKKVLRSHLNGKKHQHNALLAGSDESSSDSNE</sequence>
<keyword evidence="2" id="KW-0378">Hydrolase</keyword>
<dbReference type="Pfam" id="PF00929">
    <property type="entry name" value="RNase_T"/>
    <property type="match status" value="1"/>
</dbReference>
<evidence type="ECO:0000256" key="1">
    <source>
        <dbReference type="ARBA" id="ARBA00022722"/>
    </source>
</evidence>
<keyword evidence="1" id="KW-0540">Nuclease</keyword>
<gene>
    <name evidence="5" type="ORF">OKIOD_LOCUS13027</name>
</gene>
<dbReference type="Gene3D" id="3.30.160.60">
    <property type="entry name" value="Classic Zinc Finger"/>
    <property type="match status" value="1"/>
</dbReference>
<evidence type="ECO:0000259" key="4">
    <source>
        <dbReference type="SMART" id="SM00479"/>
    </source>
</evidence>
<dbReference type="InterPro" id="IPR012337">
    <property type="entry name" value="RNaseH-like_sf"/>
</dbReference>
<dbReference type="InterPro" id="IPR013087">
    <property type="entry name" value="Znf_C2H2_type"/>
</dbReference>
<dbReference type="SUPFAM" id="SSF57667">
    <property type="entry name" value="beta-beta-alpha zinc fingers"/>
    <property type="match status" value="1"/>
</dbReference>
<dbReference type="SUPFAM" id="SSF53098">
    <property type="entry name" value="Ribonuclease H-like"/>
    <property type="match status" value="1"/>
</dbReference>
<dbReference type="Pfam" id="PF12874">
    <property type="entry name" value="zf-met"/>
    <property type="match status" value="1"/>
</dbReference>
<feature type="domain" description="Exonuclease" evidence="4">
    <location>
        <begin position="14"/>
        <end position="188"/>
    </location>
</feature>
<dbReference type="Proteomes" id="UP001158576">
    <property type="component" value="Chromosome 2"/>
</dbReference>
<dbReference type="EMBL" id="OU015567">
    <property type="protein sequence ID" value="CAG5109770.1"/>
    <property type="molecule type" value="Genomic_DNA"/>
</dbReference>
<feature type="domain" description="U1-type" evidence="3">
    <location>
        <begin position="195"/>
        <end position="229"/>
    </location>
</feature>